<evidence type="ECO:0000256" key="2">
    <source>
        <dbReference type="ARBA" id="ARBA00013002"/>
    </source>
</evidence>
<comment type="catalytic activity">
    <reaction evidence="7">
        <text>L-glutamate 5-semialdehyde + phosphate + NADP(+) = L-glutamyl 5-phosphate + NADPH + H(+)</text>
        <dbReference type="Rhea" id="RHEA:19541"/>
        <dbReference type="ChEBI" id="CHEBI:15378"/>
        <dbReference type="ChEBI" id="CHEBI:43474"/>
        <dbReference type="ChEBI" id="CHEBI:57783"/>
        <dbReference type="ChEBI" id="CHEBI:58066"/>
        <dbReference type="ChEBI" id="CHEBI:58274"/>
        <dbReference type="ChEBI" id="CHEBI:58349"/>
        <dbReference type="EC" id="1.2.1.41"/>
    </reaction>
</comment>
<dbReference type="PANTHER" id="PTHR11063">
    <property type="entry name" value="GLUTAMATE SEMIALDEHYDE DEHYDROGENASE"/>
    <property type="match status" value="1"/>
</dbReference>
<dbReference type="GO" id="GO:0055129">
    <property type="term" value="P:L-proline biosynthetic process"/>
    <property type="evidence" value="ECO:0007669"/>
    <property type="project" value="UniProtKB-UniPathway"/>
</dbReference>
<dbReference type="OrthoDB" id="1934954at2759"/>
<evidence type="ECO:0000256" key="1">
    <source>
        <dbReference type="ARBA" id="ARBA00004985"/>
    </source>
</evidence>
<dbReference type="OMA" id="KTQRYGT"/>
<comment type="pathway">
    <text evidence="1">Amino-acid biosynthesis; L-proline biosynthesis; L-glutamate 5-semialdehyde from L-glutamate: step 2/2.</text>
</comment>
<evidence type="ECO:0000313" key="16">
    <source>
        <dbReference type="Proteomes" id="UP000007494"/>
    </source>
</evidence>
<dbReference type="Proteomes" id="UP000007494">
    <property type="component" value="Chromosome VIII"/>
</dbReference>
<proteinExistence type="inferred from homology"/>
<protein>
    <recommendedName>
        <fullName evidence="2">glutamate-5-semialdehyde dehydrogenase</fullName>
        <ecNumber evidence="2">1.2.1.41</ecNumber>
    </recommendedName>
    <alternativeName>
        <fullName evidence="11">Glutamate-5-semialdehyde dehydrogenase</fullName>
    </alternativeName>
    <alternativeName>
        <fullName evidence="10">Glutamyl-gamma-semialdehyde dehydrogenase</fullName>
    </alternativeName>
</protein>
<name>F0VJC9_NEOCL</name>
<feature type="region of interest" description="Disordered" evidence="12">
    <location>
        <begin position="1"/>
        <end position="37"/>
    </location>
</feature>
<evidence type="ECO:0000313" key="14">
    <source>
        <dbReference type="EMBL" id="CBZ53840.1"/>
    </source>
</evidence>
<reference evidence="15" key="4">
    <citation type="journal article" date="2015" name="PLoS ONE">
        <title>Comprehensive Evaluation of Toxoplasma gondii VEG and Neospora caninum LIV Genomes with Tachyzoite Stage Transcriptome and Proteome Defines Novel Transcript Features.</title>
        <authorList>
            <person name="Ramaprasad A."/>
            <person name="Mourier T."/>
            <person name="Naeem R."/>
            <person name="Malas T.B."/>
            <person name="Moussa E."/>
            <person name="Panigrahi A."/>
            <person name="Vermont S.J."/>
            <person name="Otto T.D."/>
            <person name="Wastling J."/>
            <person name="Pain A."/>
        </authorList>
    </citation>
    <scope>NUCLEOTIDE SEQUENCE</scope>
    <source>
        <strain evidence="15">Liverpool</strain>
    </source>
</reference>
<feature type="domain" description="Aldehyde dehydrogenase" evidence="13">
    <location>
        <begin position="40"/>
        <end position="321"/>
    </location>
</feature>
<keyword evidence="4" id="KW-0641">Proline biosynthesis</keyword>
<evidence type="ECO:0000256" key="8">
    <source>
        <dbReference type="ARBA" id="ARBA00059423"/>
    </source>
</evidence>
<dbReference type="InterPro" id="IPR015590">
    <property type="entry name" value="Aldehyde_DH_dom"/>
</dbReference>
<evidence type="ECO:0000256" key="7">
    <source>
        <dbReference type="ARBA" id="ARBA00049024"/>
    </source>
</evidence>
<evidence type="ECO:0000256" key="10">
    <source>
        <dbReference type="ARBA" id="ARBA00075718"/>
    </source>
</evidence>
<dbReference type="EC" id="1.2.1.41" evidence="2"/>
<evidence type="ECO:0000256" key="3">
    <source>
        <dbReference type="ARBA" id="ARBA00022605"/>
    </source>
</evidence>
<reference evidence="14" key="1">
    <citation type="submission" date="2011-02" db="EMBL/GenBank/DDBJ databases">
        <authorList>
            <person name="Aslett M."/>
        </authorList>
    </citation>
    <scope>NUCLEOTIDE SEQUENCE</scope>
    <source>
        <strain evidence="14">Liverpool</strain>
    </source>
</reference>
<dbReference type="InterPro" id="IPR020593">
    <property type="entry name" value="G-glutamylP_reductase_CS"/>
</dbReference>
<dbReference type="PROSITE" id="PS01223">
    <property type="entry name" value="PROA"/>
    <property type="match status" value="1"/>
</dbReference>
<dbReference type="NCBIfam" id="TIGR00407">
    <property type="entry name" value="proA"/>
    <property type="match status" value="1"/>
</dbReference>
<dbReference type="InterPro" id="IPR016161">
    <property type="entry name" value="Ald_DH/histidinol_DH"/>
</dbReference>
<dbReference type="GO" id="GO:0004350">
    <property type="term" value="F:glutamate-5-semialdehyde dehydrogenase activity"/>
    <property type="evidence" value="ECO:0007669"/>
    <property type="project" value="UniProtKB-EC"/>
</dbReference>
<reference evidence="14" key="2">
    <citation type="submission" date="2011-03" db="EMBL/GenBank/DDBJ databases">
        <title>Comparative genomics and transcriptomics of Neospora caninum and Toxoplasma gondii.</title>
        <authorList>
            <person name="Reid A.J."/>
            <person name="Sohal A."/>
            <person name="Harris D."/>
            <person name="Quail M."/>
            <person name="Sanders M."/>
            <person name="Berriman M."/>
            <person name="Wastling J.M."/>
            <person name="Pain A."/>
        </authorList>
    </citation>
    <scope>NUCLEOTIDE SEQUENCE</scope>
    <source>
        <strain evidence="14">Liverpool</strain>
    </source>
</reference>
<evidence type="ECO:0000256" key="6">
    <source>
        <dbReference type="ARBA" id="ARBA00023002"/>
    </source>
</evidence>
<evidence type="ECO:0000256" key="4">
    <source>
        <dbReference type="ARBA" id="ARBA00022650"/>
    </source>
</evidence>
<dbReference type="SUPFAM" id="SSF53720">
    <property type="entry name" value="ALDH-like"/>
    <property type="match status" value="1"/>
</dbReference>
<dbReference type="UniPathway" id="UPA00098">
    <property type="reaction ID" value="UER00360"/>
</dbReference>
<dbReference type="RefSeq" id="XP_003883872.1">
    <property type="nucleotide sequence ID" value="XM_003883823.1"/>
</dbReference>
<dbReference type="InterPro" id="IPR000965">
    <property type="entry name" value="GPR_dom"/>
</dbReference>
<reference evidence="16" key="3">
    <citation type="journal article" date="2012" name="PLoS Pathog.">
        <title>Comparative genomics of the apicomplexan parasites Toxoplasma gondii and Neospora caninum: Coccidia differing in host range and transmission strategy.</title>
        <authorList>
            <person name="Reid A.J."/>
            <person name="Vermont S.J."/>
            <person name="Cotton J.A."/>
            <person name="Harris D."/>
            <person name="Hill-Cawthorne G.A."/>
            <person name="Konen-Waisman S."/>
            <person name="Latham S.M."/>
            <person name="Mourier T."/>
            <person name="Norton R."/>
            <person name="Quail M.A."/>
            <person name="Sanders M."/>
            <person name="Shanmugam D."/>
            <person name="Sohal A."/>
            <person name="Wasmuth J.D."/>
            <person name="Brunk B."/>
            <person name="Grigg M.E."/>
            <person name="Howard J.C."/>
            <person name="Parkinson J."/>
            <person name="Roos D.S."/>
            <person name="Trees A.J."/>
            <person name="Berriman M."/>
            <person name="Pain A."/>
            <person name="Wastling J.M."/>
        </authorList>
    </citation>
    <scope>NUCLEOTIDE SEQUENCE [LARGE SCALE GENOMIC DNA]</scope>
    <source>
        <strain evidence="16">Liverpool</strain>
    </source>
</reference>
<dbReference type="InParanoid" id="F0VJC9"/>
<dbReference type="eggNOG" id="KOG4165">
    <property type="taxonomic scope" value="Eukaryota"/>
</dbReference>
<comment type="similarity">
    <text evidence="9">Belongs to the gamma-glutamyl phosphate reductase family.</text>
</comment>
<evidence type="ECO:0000256" key="5">
    <source>
        <dbReference type="ARBA" id="ARBA00022857"/>
    </source>
</evidence>
<dbReference type="Gene3D" id="3.40.309.10">
    <property type="entry name" value="Aldehyde Dehydrogenase, Chain A, domain 2"/>
    <property type="match status" value="1"/>
</dbReference>
<dbReference type="CDD" id="cd07079">
    <property type="entry name" value="ALDH_F18-19_ProA-GPR"/>
    <property type="match status" value="1"/>
</dbReference>
<dbReference type="GeneID" id="13443408"/>
<dbReference type="EMBL" id="LN714483">
    <property type="protein sequence ID" value="CEL67835.1"/>
    <property type="molecule type" value="Genomic_DNA"/>
</dbReference>
<organism evidence="14 16">
    <name type="scientific">Neospora caninum (strain Liverpool)</name>
    <dbReference type="NCBI Taxonomy" id="572307"/>
    <lineage>
        <taxon>Eukaryota</taxon>
        <taxon>Sar</taxon>
        <taxon>Alveolata</taxon>
        <taxon>Apicomplexa</taxon>
        <taxon>Conoidasida</taxon>
        <taxon>Coccidia</taxon>
        <taxon>Eucoccidiorida</taxon>
        <taxon>Eimeriorina</taxon>
        <taxon>Sarcocystidae</taxon>
        <taxon>Neospora</taxon>
    </lineage>
</organism>
<dbReference type="NCBIfam" id="NF001221">
    <property type="entry name" value="PRK00197.1"/>
    <property type="match status" value="1"/>
</dbReference>
<dbReference type="FunFam" id="3.40.309.10:FF:000006">
    <property type="entry name" value="Gamma-glutamyl phosphate reductase"/>
    <property type="match status" value="1"/>
</dbReference>
<feature type="domain" description="Aldehyde dehydrogenase" evidence="13">
    <location>
        <begin position="359"/>
        <end position="424"/>
    </location>
</feature>
<evidence type="ECO:0000256" key="11">
    <source>
        <dbReference type="ARBA" id="ARBA00077451"/>
    </source>
</evidence>
<sequence>MAFANGADAPGEAKKVNVKPDENTDLPVPETQNGNAKGGCVRRIAHVARDASRRLQTSTLEERNAALQAYKAGLIHFRDDIEAANRRDLEAAETAIATGELSASVSQRLNCRGKKFDALLNGLDALIAKADPLGVCDLATELGSGLELFRVSCPIGVLAVIYEARPEAAVQVASLALKTGNALLLKGGKEAKETNRAVFNALQWGLENAAIPAISKEVLQLIEAREEVTALLQLDDEVDLLIPRGSKSLVKYIKDNTRIPVLGHADGICHIYVDDAAALDKAAKIVADAKLQYVAACNTVESLLLHRLILPTFLPSLISALAPRGVTFKVDSVAFAYLETHAAHALATQAVALASEQDFCTEWLSPVLSVKTVESLEEAIAHINSHGSHHTDCIVTENKAHAQQFMRGVDSAGCYCNCSTRFADGYRYGFGAEVGVSTNRIHARGPVGLEGLVTYKYCLYGDGHTVGDFEEGRAQYTHRALDADRARLDGRRGG</sequence>
<dbReference type="EMBL" id="FR823390">
    <property type="protein sequence ID" value="CBZ53840.1"/>
    <property type="molecule type" value="Genomic_DNA"/>
</dbReference>
<dbReference type="InterPro" id="IPR016162">
    <property type="entry name" value="Ald_DH_N"/>
</dbReference>
<accession>F0VJC9</accession>
<dbReference type="HAMAP" id="MF_00412">
    <property type="entry name" value="ProA"/>
    <property type="match status" value="1"/>
</dbReference>
<feature type="compositionally biased region" description="Basic and acidic residues" evidence="12">
    <location>
        <begin position="11"/>
        <end position="22"/>
    </location>
</feature>
<dbReference type="InterPro" id="IPR016163">
    <property type="entry name" value="Ald_DH_C"/>
</dbReference>
<evidence type="ECO:0000256" key="9">
    <source>
        <dbReference type="ARBA" id="ARBA00060997"/>
    </source>
</evidence>
<keyword evidence="5" id="KW-0521">NADP</keyword>
<dbReference type="PANTHER" id="PTHR11063:SF8">
    <property type="entry name" value="DELTA-1-PYRROLINE-5-CARBOXYLATE SYNTHASE"/>
    <property type="match status" value="1"/>
</dbReference>
<evidence type="ECO:0000259" key="13">
    <source>
        <dbReference type="Pfam" id="PF00171"/>
    </source>
</evidence>
<dbReference type="Pfam" id="PF00171">
    <property type="entry name" value="Aldedh"/>
    <property type="match status" value="2"/>
</dbReference>
<comment type="function">
    <text evidence="8">Catalyzes the NADPH dependent reduction of L-gamma-glutamyl 5-phosphate into L-glutamate 5-semialdehyde and phosphate. The product spontaneously undergoes cyclization to form 1-pyrroline-5-carboxylate.</text>
</comment>
<dbReference type="AlphaFoldDB" id="F0VJC9"/>
<dbReference type="VEuPathDB" id="ToxoDB:NCLIV_036210"/>
<gene>
    <name evidence="15" type="ORF">BN1204_036210</name>
    <name evidence="14" type="ORF">NCLIV_036210</name>
</gene>
<keyword evidence="6" id="KW-0560">Oxidoreductase</keyword>
<evidence type="ECO:0000256" key="12">
    <source>
        <dbReference type="SAM" id="MobiDB-lite"/>
    </source>
</evidence>
<evidence type="ECO:0000313" key="15">
    <source>
        <dbReference type="EMBL" id="CEL67835.1"/>
    </source>
</evidence>
<keyword evidence="3" id="KW-0028">Amino-acid biosynthesis</keyword>
<keyword evidence="16" id="KW-1185">Reference proteome</keyword>
<dbReference type="Gene3D" id="3.40.605.10">
    <property type="entry name" value="Aldehyde Dehydrogenase, Chain A, domain 1"/>
    <property type="match status" value="1"/>
</dbReference>